<keyword evidence="2" id="KW-0645">Protease</keyword>
<keyword evidence="2" id="KW-0378">Hydrolase</keyword>
<reference evidence="2 3" key="1">
    <citation type="submission" date="2021-03" db="EMBL/GenBank/DDBJ databases">
        <title>P. granadensis CT364 genome publication.</title>
        <authorList>
            <person name="Stach J."/>
            <person name="Montero-Calasanz Md.C."/>
        </authorList>
    </citation>
    <scope>NUCLEOTIDE SEQUENCE [LARGE SCALE GENOMIC DNA]</scope>
    <source>
        <strain evidence="2 3">CT364</strain>
    </source>
</reference>
<evidence type="ECO:0000313" key="2">
    <source>
        <dbReference type="EMBL" id="QRK84996.1"/>
    </source>
</evidence>
<dbReference type="GO" id="GO:0006508">
    <property type="term" value="P:proteolysis"/>
    <property type="evidence" value="ECO:0007669"/>
    <property type="project" value="UniProtKB-KW"/>
</dbReference>
<dbReference type="InterPro" id="IPR005658">
    <property type="entry name" value="Prot_inh_ecotin"/>
</dbReference>
<sequence length="152" mass="17375">MENEPNIIHQPVTLEALQDAGYNERPEDIRVKAPYRKHVFWLPRRDNAQAFVVRIQALITVIGECNFGTDCGMGGKLFVGNLLANAAGYFQIDKPYDLLMPRLQCRSNAKTYDLLLRDNQLAYSSRYPIVIHAHEDIDIHYTVEARPEETGD</sequence>
<evidence type="ECO:0000256" key="1">
    <source>
        <dbReference type="ARBA" id="ARBA00010558"/>
    </source>
</evidence>
<name>A0ABX7GJ96_9PSED</name>
<keyword evidence="3" id="KW-1185">Reference proteome</keyword>
<comment type="similarity">
    <text evidence="1">Belongs to the protease inhibitor I11 (ecotin) family.</text>
</comment>
<dbReference type="InterPro" id="IPR036198">
    <property type="entry name" value="Ecotin_sf"/>
</dbReference>
<proteinExistence type="inferred from homology"/>
<organism evidence="2 3">
    <name type="scientific">Pseudomonas granadensis</name>
    <dbReference type="NCBI Taxonomy" id="1421430"/>
    <lineage>
        <taxon>Bacteria</taxon>
        <taxon>Pseudomonadati</taxon>
        <taxon>Pseudomonadota</taxon>
        <taxon>Gammaproteobacteria</taxon>
        <taxon>Pseudomonadales</taxon>
        <taxon>Pseudomonadaceae</taxon>
        <taxon>Pseudomonas</taxon>
    </lineage>
</organism>
<gene>
    <name evidence="2" type="ORF">JN757_04220</name>
</gene>
<evidence type="ECO:0000313" key="3">
    <source>
        <dbReference type="Proteomes" id="UP000663686"/>
    </source>
</evidence>
<dbReference type="RefSeq" id="WP_203420595.1">
    <property type="nucleotide sequence ID" value="NZ_CP069352.1"/>
</dbReference>
<dbReference type="EMBL" id="CP069352">
    <property type="protein sequence ID" value="QRK84996.1"/>
    <property type="molecule type" value="Genomic_DNA"/>
</dbReference>
<dbReference type="Pfam" id="PF03974">
    <property type="entry name" value="Ecotin"/>
    <property type="match status" value="1"/>
</dbReference>
<dbReference type="Gene3D" id="2.60.40.550">
    <property type="entry name" value="Ecotin"/>
    <property type="match status" value="1"/>
</dbReference>
<protein>
    <submittedName>
        <fullName evidence="2">Serine protease</fullName>
    </submittedName>
</protein>
<dbReference type="Proteomes" id="UP000663686">
    <property type="component" value="Chromosome"/>
</dbReference>
<accession>A0ABX7GJ96</accession>
<dbReference type="SUPFAM" id="SSF49772">
    <property type="entry name" value="Ecotin, trypsin inhibitor"/>
    <property type="match status" value="1"/>
</dbReference>
<dbReference type="GO" id="GO:0008233">
    <property type="term" value="F:peptidase activity"/>
    <property type="evidence" value="ECO:0007669"/>
    <property type="project" value="UniProtKB-KW"/>
</dbReference>